<keyword evidence="7" id="KW-1185">Reference proteome</keyword>
<dbReference type="Gene3D" id="1.10.10.10">
    <property type="entry name" value="Winged helix-like DNA-binding domain superfamily/Winged helix DNA-binding domain"/>
    <property type="match status" value="1"/>
</dbReference>
<dbReference type="InterPro" id="IPR036388">
    <property type="entry name" value="WH-like_DNA-bd_sf"/>
</dbReference>
<dbReference type="PROSITE" id="PS50995">
    <property type="entry name" value="HTH_MARR_2"/>
    <property type="match status" value="1"/>
</dbReference>
<keyword evidence="3" id="KW-0804">Transcription</keyword>
<evidence type="ECO:0000256" key="3">
    <source>
        <dbReference type="ARBA" id="ARBA00023163"/>
    </source>
</evidence>
<feature type="domain" description="HTH marR-type" evidence="5">
    <location>
        <begin position="35"/>
        <end position="173"/>
    </location>
</feature>
<dbReference type="PANTHER" id="PTHR42756">
    <property type="entry name" value="TRANSCRIPTIONAL REGULATOR, MARR"/>
    <property type="match status" value="1"/>
</dbReference>
<dbReference type="PRINTS" id="PR00598">
    <property type="entry name" value="HTHMARR"/>
</dbReference>
<comment type="caution">
    <text evidence="6">The sequence shown here is derived from an EMBL/GenBank/DDBJ whole genome shotgun (WGS) entry which is preliminary data.</text>
</comment>
<protein>
    <submittedName>
        <fullName evidence="6">MarR family transcriptional regulator</fullName>
    </submittedName>
</protein>
<dbReference type="SUPFAM" id="SSF46785">
    <property type="entry name" value="Winged helix' DNA-binding domain"/>
    <property type="match status" value="1"/>
</dbReference>
<name>A0A8J3H4H6_9RHOB</name>
<dbReference type="Pfam" id="PF01047">
    <property type="entry name" value="MarR"/>
    <property type="match status" value="1"/>
</dbReference>
<feature type="region of interest" description="Disordered" evidence="4">
    <location>
        <begin position="1"/>
        <end position="23"/>
    </location>
</feature>
<dbReference type="PANTHER" id="PTHR42756:SF1">
    <property type="entry name" value="TRANSCRIPTIONAL REPRESSOR OF EMRAB OPERON"/>
    <property type="match status" value="1"/>
</dbReference>
<dbReference type="SMART" id="SM00347">
    <property type="entry name" value="HTH_MARR"/>
    <property type="match status" value="1"/>
</dbReference>
<dbReference type="EMBL" id="BNAP01000003">
    <property type="protein sequence ID" value="GHG85677.1"/>
    <property type="molecule type" value="Genomic_DNA"/>
</dbReference>
<evidence type="ECO:0000256" key="1">
    <source>
        <dbReference type="ARBA" id="ARBA00023015"/>
    </source>
</evidence>
<dbReference type="AlphaFoldDB" id="A0A8J3H4H6"/>
<reference evidence="6" key="2">
    <citation type="submission" date="2020-09" db="EMBL/GenBank/DDBJ databases">
        <authorList>
            <person name="Sun Q."/>
            <person name="Zhou Y."/>
        </authorList>
    </citation>
    <scope>NUCLEOTIDE SEQUENCE</scope>
    <source>
        <strain evidence="6">CGMCC 1.7081</strain>
    </source>
</reference>
<dbReference type="Proteomes" id="UP000611500">
    <property type="component" value="Unassembled WGS sequence"/>
</dbReference>
<keyword evidence="1" id="KW-0805">Transcription regulation</keyword>
<dbReference type="InterPro" id="IPR000835">
    <property type="entry name" value="HTH_MarR-typ"/>
</dbReference>
<reference evidence="6" key="1">
    <citation type="journal article" date="2014" name="Int. J. Syst. Evol. Microbiol.">
        <title>Complete genome sequence of Corynebacterium casei LMG S-19264T (=DSM 44701T), isolated from a smear-ripened cheese.</title>
        <authorList>
            <consortium name="US DOE Joint Genome Institute (JGI-PGF)"/>
            <person name="Walter F."/>
            <person name="Albersmeier A."/>
            <person name="Kalinowski J."/>
            <person name="Ruckert C."/>
        </authorList>
    </citation>
    <scope>NUCLEOTIDE SEQUENCE</scope>
    <source>
        <strain evidence="6">CGMCC 1.7081</strain>
    </source>
</reference>
<gene>
    <name evidence="6" type="ORF">GCM10010961_12920</name>
</gene>
<evidence type="ECO:0000256" key="4">
    <source>
        <dbReference type="SAM" id="MobiDB-lite"/>
    </source>
</evidence>
<proteinExistence type="predicted"/>
<dbReference type="InterPro" id="IPR036390">
    <property type="entry name" value="WH_DNA-bd_sf"/>
</dbReference>
<dbReference type="GO" id="GO:0003677">
    <property type="term" value="F:DNA binding"/>
    <property type="evidence" value="ECO:0007669"/>
    <property type="project" value="UniProtKB-KW"/>
</dbReference>
<accession>A0A8J3H4H6</accession>
<evidence type="ECO:0000259" key="5">
    <source>
        <dbReference type="PROSITE" id="PS50995"/>
    </source>
</evidence>
<evidence type="ECO:0000313" key="7">
    <source>
        <dbReference type="Proteomes" id="UP000611500"/>
    </source>
</evidence>
<organism evidence="6 7">
    <name type="scientific">Pseudodonghicola xiamenensis</name>
    <dbReference type="NCBI Taxonomy" id="337702"/>
    <lineage>
        <taxon>Bacteria</taxon>
        <taxon>Pseudomonadati</taxon>
        <taxon>Pseudomonadota</taxon>
        <taxon>Alphaproteobacteria</taxon>
        <taxon>Rhodobacterales</taxon>
        <taxon>Paracoccaceae</taxon>
        <taxon>Pseudodonghicola</taxon>
    </lineage>
</organism>
<dbReference type="RefSeq" id="WP_205620453.1">
    <property type="nucleotide sequence ID" value="NZ_BNAP01000003.1"/>
</dbReference>
<evidence type="ECO:0000313" key="6">
    <source>
        <dbReference type="EMBL" id="GHG85677.1"/>
    </source>
</evidence>
<evidence type="ECO:0000256" key="2">
    <source>
        <dbReference type="ARBA" id="ARBA00023125"/>
    </source>
</evidence>
<dbReference type="GO" id="GO:0003700">
    <property type="term" value="F:DNA-binding transcription factor activity"/>
    <property type="evidence" value="ECO:0007669"/>
    <property type="project" value="InterPro"/>
</dbReference>
<keyword evidence="2" id="KW-0238">DNA-binding</keyword>
<sequence length="180" mass="20726">MTDRYPPRRFQRGSMATTVPDDQDDQPITLAGLHIDVLDGAFSWYIRSLDSVVSRDLDHRMAHLDIAKGKGKITTLLLVDDYPGVRPSQIAEVLMRDRPATGRIIDRLVQAGDIRRETAPEDQRAQALFITEKGHALADEVRGIIREQENEFFDFIAEEDRAQFMRMLKRAYLNMRKKLE</sequence>